<dbReference type="CDD" id="cd00540">
    <property type="entry name" value="AAG"/>
    <property type="match status" value="1"/>
</dbReference>
<dbReference type="SUPFAM" id="SSF50486">
    <property type="entry name" value="FMT C-terminal domain-like"/>
    <property type="match status" value="1"/>
</dbReference>
<proteinExistence type="inferred from homology"/>
<dbReference type="EMBL" id="JAUHMF010000002">
    <property type="protein sequence ID" value="MDT8898843.1"/>
    <property type="molecule type" value="Genomic_DNA"/>
</dbReference>
<dbReference type="HAMAP" id="MF_00527">
    <property type="entry name" value="3MGH"/>
    <property type="match status" value="1"/>
</dbReference>
<evidence type="ECO:0000256" key="5">
    <source>
        <dbReference type="HAMAP-Rule" id="MF_00527"/>
    </source>
</evidence>
<dbReference type="InterPro" id="IPR036995">
    <property type="entry name" value="MPG_sf"/>
</dbReference>
<evidence type="ECO:0000313" key="7">
    <source>
        <dbReference type="Proteomes" id="UP001254165"/>
    </source>
</evidence>
<dbReference type="EC" id="3.2.2.-" evidence="5"/>
<evidence type="ECO:0000256" key="2">
    <source>
        <dbReference type="ARBA" id="ARBA00022763"/>
    </source>
</evidence>
<keyword evidence="7" id="KW-1185">Reference proteome</keyword>
<dbReference type="Proteomes" id="UP001254165">
    <property type="component" value="Unassembled WGS sequence"/>
</dbReference>
<dbReference type="PANTHER" id="PTHR10429">
    <property type="entry name" value="DNA-3-METHYLADENINE GLYCOSYLASE"/>
    <property type="match status" value="1"/>
</dbReference>
<dbReference type="RefSeq" id="WP_315625506.1">
    <property type="nucleotide sequence ID" value="NZ_JAUHMF010000002.1"/>
</dbReference>
<dbReference type="NCBIfam" id="TIGR00567">
    <property type="entry name" value="3mg"/>
    <property type="match status" value="1"/>
</dbReference>
<sequence length="218" mass="24257">MRPLPPEFYLDPVTHVARALLGQRLVRRLEDGRRLAGYIVETEAYDGEEDKACHASRGRTPRNAVMFGPPGRAYVYFTYGMHWCLNAVVGPEGQPAAVLIRAILPCEGLEQIAQNRAGHPPAEWTNGPAKVCQALQIDGRLNGCDLTAADSPLVIEPGINVPQDWIQVGARVGIAYAPEPWRSMPWRFIAHLPVEAYATWEIPAFLRPEARSKKARER</sequence>
<keyword evidence="6" id="KW-0326">Glycosidase</keyword>
<accession>A0ABU3NPS6</accession>
<dbReference type="NCBIfam" id="NF002003">
    <property type="entry name" value="PRK00802.1-3"/>
    <property type="match status" value="1"/>
</dbReference>
<gene>
    <name evidence="6" type="ORF">QYE77_11275</name>
</gene>
<comment type="caution">
    <text evidence="6">The sequence shown here is derived from an EMBL/GenBank/DDBJ whole genome shotgun (WGS) entry which is preliminary data.</text>
</comment>
<name>A0ABU3NPS6_9CHLR</name>
<dbReference type="InterPro" id="IPR011034">
    <property type="entry name" value="Formyl_transferase-like_C_sf"/>
</dbReference>
<keyword evidence="2 5" id="KW-0227">DNA damage</keyword>
<dbReference type="Gene3D" id="3.10.300.10">
    <property type="entry name" value="Methylpurine-DNA glycosylase (MPG)"/>
    <property type="match status" value="1"/>
</dbReference>
<dbReference type="InterPro" id="IPR003180">
    <property type="entry name" value="MPG"/>
</dbReference>
<evidence type="ECO:0000256" key="1">
    <source>
        <dbReference type="ARBA" id="ARBA00009232"/>
    </source>
</evidence>
<dbReference type="GO" id="GO:0016798">
    <property type="term" value="F:hydrolase activity, acting on glycosyl bonds"/>
    <property type="evidence" value="ECO:0007669"/>
    <property type="project" value="UniProtKB-KW"/>
</dbReference>
<keyword evidence="3 5" id="KW-0378">Hydrolase</keyword>
<evidence type="ECO:0000256" key="4">
    <source>
        <dbReference type="ARBA" id="ARBA00023204"/>
    </source>
</evidence>
<dbReference type="PANTHER" id="PTHR10429:SF0">
    <property type="entry name" value="DNA-3-METHYLADENINE GLYCOSYLASE"/>
    <property type="match status" value="1"/>
</dbReference>
<evidence type="ECO:0000256" key="3">
    <source>
        <dbReference type="ARBA" id="ARBA00022801"/>
    </source>
</evidence>
<dbReference type="Pfam" id="PF02245">
    <property type="entry name" value="Pur_DNA_glyco"/>
    <property type="match status" value="1"/>
</dbReference>
<evidence type="ECO:0000313" key="6">
    <source>
        <dbReference type="EMBL" id="MDT8898843.1"/>
    </source>
</evidence>
<comment type="similarity">
    <text evidence="1 5">Belongs to the DNA glycosylase MPG family.</text>
</comment>
<organism evidence="6 7">
    <name type="scientific">Thermanaerothrix solaris</name>
    <dbReference type="NCBI Taxonomy" id="3058434"/>
    <lineage>
        <taxon>Bacteria</taxon>
        <taxon>Bacillati</taxon>
        <taxon>Chloroflexota</taxon>
        <taxon>Anaerolineae</taxon>
        <taxon>Anaerolineales</taxon>
        <taxon>Anaerolineaceae</taxon>
        <taxon>Thermanaerothrix</taxon>
    </lineage>
</organism>
<keyword evidence="4 5" id="KW-0234">DNA repair</keyword>
<protein>
    <recommendedName>
        <fullName evidence="5">Putative 3-methyladenine DNA glycosylase</fullName>
        <ecNumber evidence="5">3.2.2.-</ecNumber>
    </recommendedName>
</protein>
<reference evidence="6 7" key="1">
    <citation type="submission" date="2023-07" db="EMBL/GenBank/DDBJ databases">
        <title>Novel species of Thermanaerothrix with wide hydrolytic capabilities.</title>
        <authorList>
            <person name="Zayulina K.S."/>
            <person name="Podosokorskaya O.A."/>
            <person name="Elcheninov A.G."/>
        </authorList>
    </citation>
    <scope>NUCLEOTIDE SEQUENCE [LARGE SCALE GENOMIC DNA]</scope>
    <source>
        <strain evidence="6 7">4228-RoL</strain>
    </source>
</reference>